<name>A0A165H7H0_9APHY</name>
<dbReference type="AlphaFoldDB" id="A0A165H7H0"/>
<dbReference type="GeneID" id="63818813"/>
<keyword evidence="2" id="KW-0472">Membrane</keyword>
<keyword evidence="4" id="KW-1185">Reference proteome</keyword>
<evidence type="ECO:0000256" key="2">
    <source>
        <dbReference type="SAM" id="Phobius"/>
    </source>
</evidence>
<sequence>MAYRTSNQQYPPAQYDYNPYDQSHNGYNNGGYGNDGHNMGEYNNAGYPDDPSGGAKERDKGVFEADDAIPVRPTGPKTSGNMRKWRNDYNSDLWGRGGFWPSFGRFLCCTVMIAVFIILSILLSLALWIEPPSVSIGDPTVNTSGITIASDALIVPLDINISVNNPNYFAVDLTNLQLDLYYPLDGNKTAVGSGEEKNVKFNAHANTNFTFDLNLQYNITSGDSEDVLVSLAQKCGLLGSSTSDITVDYTVHLGVKVLYIPVNPTISSSFSFACPLSSTEIEELLKDAGIDLGDLGSLRKRR</sequence>
<organism evidence="3 4">
    <name type="scientific">Laetiporus sulphureus 93-53</name>
    <dbReference type="NCBI Taxonomy" id="1314785"/>
    <lineage>
        <taxon>Eukaryota</taxon>
        <taxon>Fungi</taxon>
        <taxon>Dikarya</taxon>
        <taxon>Basidiomycota</taxon>
        <taxon>Agaricomycotina</taxon>
        <taxon>Agaricomycetes</taxon>
        <taxon>Polyporales</taxon>
        <taxon>Laetiporus</taxon>
    </lineage>
</organism>
<keyword evidence="2" id="KW-1133">Transmembrane helix</keyword>
<dbReference type="OrthoDB" id="20273at2759"/>
<feature type="transmembrane region" description="Helical" evidence="2">
    <location>
        <begin position="106"/>
        <end position="129"/>
    </location>
</feature>
<evidence type="ECO:0000256" key="1">
    <source>
        <dbReference type="SAM" id="MobiDB-lite"/>
    </source>
</evidence>
<dbReference type="RefSeq" id="XP_040769090.1">
    <property type="nucleotide sequence ID" value="XM_040901781.1"/>
</dbReference>
<gene>
    <name evidence="3" type="ORF">LAESUDRAFT_265741</name>
</gene>
<dbReference type="Proteomes" id="UP000076871">
    <property type="component" value="Unassembled WGS sequence"/>
</dbReference>
<feature type="region of interest" description="Disordered" evidence="1">
    <location>
        <begin position="1"/>
        <end position="59"/>
    </location>
</feature>
<dbReference type="Gene3D" id="2.60.40.1820">
    <property type="match status" value="1"/>
</dbReference>
<evidence type="ECO:0000313" key="3">
    <source>
        <dbReference type="EMBL" id="KZT11350.1"/>
    </source>
</evidence>
<reference evidence="3 4" key="1">
    <citation type="journal article" date="2016" name="Mol. Biol. Evol.">
        <title>Comparative Genomics of Early-Diverging Mushroom-Forming Fungi Provides Insights into the Origins of Lignocellulose Decay Capabilities.</title>
        <authorList>
            <person name="Nagy L.G."/>
            <person name="Riley R."/>
            <person name="Tritt A."/>
            <person name="Adam C."/>
            <person name="Daum C."/>
            <person name="Floudas D."/>
            <person name="Sun H."/>
            <person name="Yadav J.S."/>
            <person name="Pangilinan J."/>
            <person name="Larsson K.H."/>
            <person name="Matsuura K."/>
            <person name="Barry K."/>
            <person name="Labutti K."/>
            <person name="Kuo R."/>
            <person name="Ohm R.A."/>
            <person name="Bhattacharya S.S."/>
            <person name="Shirouzu T."/>
            <person name="Yoshinaga Y."/>
            <person name="Martin F.M."/>
            <person name="Grigoriev I.V."/>
            <person name="Hibbett D.S."/>
        </authorList>
    </citation>
    <scope>NUCLEOTIDE SEQUENCE [LARGE SCALE GENOMIC DNA]</scope>
    <source>
        <strain evidence="3 4">93-53</strain>
    </source>
</reference>
<accession>A0A165H7H0</accession>
<dbReference type="SUPFAM" id="SSF117070">
    <property type="entry name" value="LEA14-like"/>
    <property type="match status" value="1"/>
</dbReference>
<protein>
    <submittedName>
        <fullName evidence="3">Uncharacterized protein</fullName>
    </submittedName>
</protein>
<proteinExistence type="predicted"/>
<feature type="compositionally biased region" description="Polar residues" evidence="1">
    <location>
        <begin position="1"/>
        <end position="11"/>
    </location>
</feature>
<dbReference type="InParanoid" id="A0A165H7H0"/>
<keyword evidence="2" id="KW-0812">Transmembrane</keyword>
<dbReference type="STRING" id="1314785.A0A165H7H0"/>
<evidence type="ECO:0000313" key="4">
    <source>
        <dbReference type="Proteomes" id="UP000076871"/>
    </source>
</evidence>
<dbReference type="EMBL" id="KV427607">
    <property type="protein sequence ID" value="KZT11350.1"/>
    <property type="molecule type" value="Genomic_DNA"/>
</dbReference>